<organism evidence="3 4">
    <name type="scientific">Maritalea myrionectae</name>
    <dbReference type="NCBI Taxonomy" id="454601"/>
    <lineage>
        <taxon>Bacteria</taxon>
        <taxon>Pseudomonadati</taxon>
        <taxon>Pseudomonadota</taxon>
        <taxon>Alphaproteobacteria</taxon>
        <taxon>Hyphomicrobiales</taxon>
        <taxon>Devosiaceae</taxon>
        <taxon>Maritalea</taxon>
    </lineage>
</organism>
<dbReference type="RefSeq" id="WP_027835883.1">
    <property type="nucleotide sequence ID" value="NZ_CP021330.1"/>
</dbReference>
<dbReference type="Pfam" id="PF03358">
    <property type="entry name" value="FMN_red"/>
    <property type="match status" value="1"/>
</dbReference>
<dbReference type="Gene3D" id="3.40.50.360">
    <property type="match status" value="1"/>
</dbReference>
<evidence type="ECO:0000256" key="1">
    <source>
        <dbReference type="ARBA" id="ARBA00001917"/>
    </source>
</evidence>
<reference evidence="3 4" key="1">
    <citation type="submission" date="2017-05" db="EMBL/GenBank/DDBJ databases">
        <title>Genome Analysis of Maritalea myrionectae HL2708#5.</title>
        <authorList>
            <consortium name="Cotde Inc.-PKNU"/>
            <person name="Jang D."/>
            <person name="Oh H.-M."/>
        </authorList>
    </citation>
    <scope>NUCLEOTIDE SEQUENCE [LARGE SCALE GENOMIC DNA]</scope>
    <source>
        <strain evidence="3 4">HL2708#5</strain>
    </source>
</reference>
<gene>
    <name evidence="3" type="ORF">MXMO3_00367</name>
</gene>
<dbReference type="InterPro" id="IPR001226">
    <property type="entry name" value="Flavodoxin_CS"/>
</dbReference>
<feature type="domain" description="NADPH-dependent FMN reductase-like" evidence="2">
    <location>
        <begin position="46"/>
        <end position="122"/>
    </location>
</feature>
<dbReference type="InterPro" id="IPR029039">
    <property type="entry name" value="Flavoprotein-like_sf"/>
</dbReference>
<dbReference type="EMBL" id="CP021330">
    <property type="protein sequence ID" value="AVX02914.1"/>
    <property type="molecule type" value="Genomic_DNA"/>
</dbReference>
<dbReference type="STRING" id="1122213.GCA_000423365_03079"/>
<name>A0A2R4MAE2_9HYPH</name>
<proteinExistence type="predicted"/>
<evidence type="ECO:0000259" key="2">
    <source>
        <dbReference type="Pfam" id="PF03358"/>
    </source>
</evidence>
<protein>
    <submittedName>
        <fullName evidence="3">NAD(P)H dehydrogenase (Quinone)</fullName>
    </submittedName>
</protein>
<dbReference type="GO" id="GO:0016020">
    <property type="term" value="C:membrane"/>
    <property type="evidence" value="ECO:0007669"/>
    <property type="project" value="TreeGrafter"/>
</dbReference>
<dbReference type="SUPFAM" id="SSF52218">
    <property type="entry name" value="Flavoproteins"/>
    <property type="match status" value="1"/>
</dbReference>
<comment type="cofactor">
    <cofactor evidence="1">
        <name>FMN</name>
        <dbReference type="ChEBI" id="CHEBI:58210"/>
    </cofactor>
</comment>
<dbReference type="KEGG" id="mmyr:MXMO3_00367"/>
<keyword evidence="4" id="KW-1185">Reference proteome</keyword>
<dbReference type="PROSITE" id="PS00201">
    <property type="entry name" value="FLAVODOXIN"/>
    <property type="match status" value="1"/>
</dbReference>
<dbReference type="PANTHER" id="PTHR30546:SF23">
    <property type="entry name" value="FLAVOPROTEIN-LIKE PROTEIN YCP4-RELATED"/>
    <property type="match status" value="1"/>
</dbReference>
<dbReference type="Proteomes" id="UP000258927">
    <property type="component" value="Chromosome"/>
</dbReference>
<dbReference type="AlphaFoldDB" id="A0A2R4MAE2"/>
<accession>A0A2R4MAE2</accession>
<evidence type="ECO:0000313" key="3">
    <source>
        <dbReference type="EMBL" id="AVX02914.1"/>
    </source>
</evidence>
<dbReference type="GO" id="GO:0003955">
    <property type="term" value="F:NAD(P)H dehydrogenase (quinone) activity"/>
    <property type="evidence" value="ECO:0007669"/>
    <property type="project" value="TreeGrafter"/>
</dbReference>
<sequence length="193" mass="20442">MTKVAIVFHSGYGHTAKQAEAVRNGVARTNANPILIPVEEADNHWDDLKDADAIIFGSPTYMGSVSGEFKAFADKSSKVWFEQGWKDKVAAGFTNSSSLNGDKHSTLQQLSLLAAQHGMHWVSLGLMPGNNSSTGSEEDLNRLGASLGAMAQSNADQGPEHGPIPSDLETAAHLGERVATIARQFAAAKKIAA</sequence>
<dbReference type="PANTHER" id="PTHR30546">
    <property type="entry name" value="FLAVODOXIN-RELATED PROTEIN WRBA-RELATED"/>
    <property type="match status" value="1"/>
</dbReference>
<dbReference type="GO" id="GO:0010181">
    <property type="term" value="F:FMN binding"/>
    <property type="evidence" value="ECO:0007669"/>
    <property type="project" value="InterPro"/>
</dbReference>
<evidence type="ECO:0000313" key="4">
    <source>
        <dbReference type="Proteomes" id="UP000258927"/>
    </source>
</evidence>
<dbReference type="GO" id="GO:0009055">
    <property type="term" value="F:electron transfer activity"/>
    <property type="evidence" value="ECO:0007669"/>
    <property type="project" value="InterPro"/>
</dbReference>
<dbReference type="InterPro" id="IPR005025">
    <property type="entry name" value="FMN_Rdtase-like_dom"/>
</dbReference>